<keyword evidence="4 8" id="KW-0812">Transmembrane</keyword>
<feature type="transmembrane region" description="Helical" evidence="8">
    <location>
        <begin position="329"/>
        <end position="354"/>
    </location>
</feature>
<feature type="transmembrane region" description="Helical" evidence="8">
    <location>
        <begin position="132"/>
        <end position="151"/>
    </location>
</feature>
<feature type="transmembrane region" description="Helical" evidence="8">
    <location>
        <begin position="491"/>
        <end position="512"/>
    </location>
</feature>
<comment type="subcellular location">
    <subcellularLocation>
        <location evidence="1">Membrane</location>
        <topology evidence="1">Multi-pass membrane protein</topology>
    </subcellularLocation>
</comment>
<feature type="domain" description="Major facilitator superfamily (MFS) profile" evidence="9">
    <location>
        <begin position="62"/>
        <end position="515"/>
    </location>
</feature>
<dbReference type="PANTHER" id="PTHR23511">
    <property type="entry name" value="SYNAPTIC VESICLE GLYCOPROTEIN 2"/>
    <property type="match status" value="1"/>
</dbReference>
<evidence type="ECO:0000256" key="7">
    <source>
        <dbReference type="SAM" id="MobiDB-lite"/>
    </source>
</evidence>
<evidence type="ECO:0000256" key="5">
    <source>
        <dbReference type="ARBA" id="ARBA00022989"/>
    </source>
</evidence>
<name>A0A9W9SXT5_9EURO</name>
<dbReference type="CDD" id="cd17316">
    <property type="entry name" value="MFS_SV2_like"/>
    <property type="match status" value="1"/>
</dbReference>
<gene>
    <name evidence="10" type="ORF">N7498_006805</name>
</gene>
<accession>A0A9W9SXT5</accession>
<keyword evidence="3" id="KW-0813">Transport</keyword>
<dbReference type="GO" id="GO:0016020">
    <property type="term" value="C:membrane"/>
    <property type="evidence" value="ECO:0007669"/>
    <property type="project" value="UniProtKB-SubCell"/>
</dbReference>
<comment type="similarity">
    <text evidence="2">Belongs to the major facilitator superfamily.</text>
</comment>
<feature type="compositionally biased region" description="Basic and acidic residues" evidence="7">
    <location>
        <begin position="7"/>
        <end position="23"/>
    </location>
</feature>
<keyword evidence="5 8" id="KW-1133">Transmembrane helix</keyword>
<feature type="transmembrane region" description="Helical" evidence="8">
    <location>
        <begin position="157"/>
        <end position="183"/>
    </location>
</feature>
<feature type="transmembrane region" description="Helical" evidence="8">
    <location>
        <begin position="233"/>
        <end position="255"/>
    </location>
</feature>
<feature type="transmembrane region" description="Helical" evidence="8">
    <location>
        <begin position="429"/>
        <end position="450"/>
    </location>
</feature>
<feature type="region of interest" description="Disordered" evidence="7">
    <location>
        <begin position="1"/>
        <end position="25"/>
    </location>
</feature>
<dbReference type="PANTHER" id="PTHR23511:SF4">
    <property type="entry name" value="MAJOR FACILITATOR SUPERFAMILY (MFS) PROFILE DOMAIN-CONTAINING PROTEIN"/>
    <property type="match status" value="1"/>
</dbReference>
<sequence>MASKLEQMGESHHVEKDHDKQIMDSDSTQAGIRTDVVSMEGVDHALMAKMDLVNDAIDRIGFTPYHTKLFFLNGFGYGVDSLLLFLMSIAADQVVAQYPPKFKRGAQLGFYLALLAGALFWGGTADIIGRKWAFNFSLLISAIFAITSGAAPNYAAWATMVAISAFGSGGNLVLDTTVFLEYLPSNKQWLLTLLAGWWGVGQTVAGLVAWPFMADYSCPLDGSVPCTNANNMGWRYLFYTCGALVFVLSMLRVVVIRFHETPKFLLCQGRDEDVVKTLENLAHKYDRSCSLTLDQLQAHGQIHSAHAQNKASLSEVVVHVRGLFANRTMALSTCLVWLSWALIGLGYSLYYVYLPEYLASRDSSTGASSTYLTWRNYAITNLCAIPGPIIASFFCELPLFGRKRTMAVGALITMIFFFGYTAVKTGQQNIGFASAISVSINIYYATLYAYTVEILPSAHRGTGNGIAVALNRLMGTVSALIGAFTSTSSSVPIYVCAALMGAAGILAAFFPLESRGRKSI</sequence>
<dbReference type="FunFam" id="1.20.1250.20:FF:000171">
    <property type="entry name" value="MFS general substrate transporter"/>
    <property type="match status" value="1"/>
</dbReference>
<reference evidence="10" key="1">
    <citation type="submission" date="2022-12" db="EMBL/GenBank/DDBJ databases">
        <authorList>
            <person name="Petersen C."/>
        </authorList>
    </citation>
    <scope>NUCLEOTIDE SEQUENCE</scope>
    <source>
        <strain evidence="10">IBT 15544</strain>
    </source>
</reference>
<dbReference type="RefSeq" id="XP_058308058.1">
    <property type="nucleotide sequence ID" value="XM_058453867.1"/>
</dbReference>
<feature type="transmembrane region" description="Helical" evidence="8">
    <location>
        <begin position="69"/>
        <end position="88"/>
    </location>
</feature>
<organism evidence="10 11">
    <name type="scientific">Penicillium cinerascens</name>
    <dbReference type="NCBI Taxonomy" id="70096"/>
    <lineage>
        <taxon>Eukaryota</taxon>
        <taxon>Fungi</taxon>
        <taxon>Dikarya</taxon>
        <taxon>Ascomycota</taxon>
        <taxon>Pezizomycotina</taxon>
        <taxon>Eurotiomycetes</taxon>
        <taxon>Eurotiomycetidae</taxon>
        <taxon>Eurotiales</taxon>
        <taxon>Aspergillaceae</taxon>
        <taxon>Penicillium</taxon>
    </lineage>
</organism>
<evidence type="ECO:0000256" key="2">
    <source>
        <dbReference type="ARBA" id="ARBA00008335"/>
    </source>
</evidence>
<keyword evidence="11" id="KW-1185">Reference proteome</keyword>
<feature type="transmembrane region" description="Helical" evidence="8">
    <location>
        <begin position="190"/>
        <end position="213"/>
    </location>
</feature>
<evidence type="ECO:0000259" key="9">
    <source>
        <dbReference type="PROSITE" id="PS50850"/>
    </source>
</evidence>
<comment type="caution">
    <text evidence="10">The sequence shown here is derived from an EMBL/GenBank/DDBJ whole genome shotgun (WGS) entry which is preliminary data.</text>
</comment>
<feature type="transmembrane region" description="Helical" evidence="8">
    <location>
        <begin position="108"/>
        <end position="125"/>
    </location>
</feature>
<dbReference type="OrthoDB" id="3936150at2759"/>
<proteinExistence type="inferred from homology"/>
<evidence type="ECO:0000256" key="8">
    <source>
        <dbReference type="SAM" id="Phobius"/>
    </source>
</evidence>
<evidence type="ECO:0000256" key="1">
    <source>
        <dbReference type="ARBA" id="ARBA00004141"/>
    </source>
</evidence>
<dbReference type="EMBL" id="JAPQKR010000013">
    <property type="protein sequence ID" value="KAJ5202142.1"/>
    <property type="molecule type" value="Genomic_DNA"/>
</dbReference>
<protein>
    <submittedName>
        <fullName evidence="10">Membrane transporter</fullName>
    </submittedName>
</protein>
<dbReference type="PROSITE" id="PS50850">
    <property type="entry name" value="MFS"/>
    <property type="match status" value="1"/>
</dbReference>
<evidence type="ECO:0000256" key="3">
    <source>
        <dbReference type="ARBA" id="ARBA00022448"/>
    </source>
</evidence>
<dbReference type="InterPro" id="IPR005828">
    <property type="entry name" value="MFS_sugar_transport-like"/>
</dbReference>
<dbReference type="Gene3D" id="1.20.1250.20">
    <property type="entry name" value="MFS general substrate transporter like domains"/>
    <property type="match status" value="1"/>
</dbReference>
<dbReference type="SUPFAM" id="SSF103473">
    <property type="entry name" value="MFS general substrate transporter"/>
    <property type="match status" value="1"/>
</dbReference>
<evidence type="ECO:0000313" key="11">
    <source>
        <dbReference type="Proteomes" id="UP001150904"/>
    </source>
</evidence>
<dbReference type="GO" id="GO:0022857">
    <property type="term" value="F:transmembrane transporter activity"/>
    <property type="evidence" value="ECO:0007669"/>
    <property type="project" value="InterPro"/>
</dbReference>
<keyword evidence="6 8" id="KW-0472">Membrane</keyword>
<feature type="transmembrane region" description="Helical" evidence="8">
    <location>
        <begin position="406"/>
        <end position="423"/>
    </location>
</feature>
<evidence type="ECO:0000256" key="6">
    <source>
        <dbReference type="ARBA" id="ARBA00023136"/>
    </source>
</evidence>
<reference evidence="10" key="2">
    <citation type="journal article" date="2023" name="IMA Fungus">
        <title>Comparative genomic study of the Penicillium genus elucidates a diverse pangenome and 15 lateral gene transfer events.</title>
        <authorList>
            <person name="Petersen C."/>
            <person name="Sorensen T."/>
            <person name="Nielsen M.R."/>
            <person name="Sondergaard T.E."/>
            <person name="Sorensen J.L."/>
            <person name="Fitzpatrick D.A."/>
            <person name="Frisvad J.C."/>
            <person name="Nielsen K.L."/>
        </authorList>
    </citation>
    <scope>NUCLEOTIDE SEQUENCE</scope>
    <source>
        <strain evidence="10">IBT 15544</strain>
    </source>
</reference>
<dbReference type="InterPro" id="IPR036259">
    <property type="entry name" value="MFS_trans_sf"/>
</dbReference>
<dbReference type="AlphaFoldDB" id="A0A9W9SXT5"/>
<evidence type="ECO:0000313" key="10">
    <source>
        <dbReference type="EMBL" id="KAJ5202142.1"/>
    </source>
</evidence>
<dbReference type="InterPro" id="IPR020846">
    <property type="entry name" value="MFS_dom"/>
</dbReference>
<dbReference type="Proteomes" id="UP001150904">
    <property type="component" value="Unassembled WGS sequence"/>
</dbReference>
<feature type="transmembrane region" description="Helical" evidence="8">
    <location>
        <begin position="462"/>
        <end position="485"/>
    </location>
</feature>
<dbReference type="Pfam" id="PF00083">
    <property type="entry name" value="Sugar_tr"/>
    <property type="match status" value="1"/>
</dbReference>
<evidence type="ECO:0000256" key="4">
    <source>
        <dbReference type="ARBA" id="ARBA00022692"/>
    </source>
</evidence>
<feature type="transmembrane region" description="Helical" evidence="8">
    <location>
        <begin position="374"/>
        <end position="394"/>
    </location>
</feature>
<dbReference type="GeneID" id="83181168"/>